<gene>
    <name evidence="1" type="ORF">SAMEA3545359_00198</name>
</gene>
<organism evidence="1">
    <name type="scientific">uncultured Anaerotruncus sp</name>
    <dbReference type="NCBI Taxonomy" id="905011"/>
    <lineage>
        <taxon>Bacteria</taxon>
        <taxon>Bacillati</taxon>
        <taxon>Bacillota</taxon>
        <taxon>Clostridia</taxon>
        <taxon>Eubacteriales</taxon>
        <taxon>Oscillospiraceae</taxon>
        <taxon>Anaerotruncus</taxon>
        <taxon>environmental samples</taxon>
    </lineage>
</organism>
<dbReference type="EMBL" id="FMHG01000001">
    <property type="protein sequence ID" value="SCJ39323.1"/>
    <property type="molecule type" value="Genomic_DNA"/>
</dbReference>
<name>A0A1C6G239_9FIRM</name>
<evidence type="ECO:0000313" key="1">
    <source>
        <dbReference type="EMBL" id="SCJ39323.1"/>
    </source>
</evidence>
<dbReference type="AlphaFoldDB" id="A0A1C6G239"/>
<reference evidence="1" key="1">
    <citation type="submission" date="2015-09" db="EMBL/GenBank/DDBJ databases">
        <authorList>
            <consortium name="Pathogen Informatics"/>
        </authorList>
    </citation>
    <scope>NUCLEOTIDE SEQUENCE</scope>
    <source>
        <strain evidence="1">2789STDY5834896</strain>
    </source>
</reference>
<protein>
    <recommendedName>
        <fullName evidence="2">Phage protein, HK97 gp10 family</fullName>
    </recommendedName>
</protein>
<proteinExistence type="predicted"/>
<evidence type="ECO:0008006" key="2">
    <source>
        <dbReference type="Google" id="ProtNLM"/>
    </source>
</evidence>
<accession>A0A1C6G239</accession>
<sequence>MMDDQKAFCDSVDGAATQLVQLAARNAETCGLYLEGQTKKETPVDMGLLRAANGHQVDVDNGQITLTLYNVMEYAPYVHQGTGIYAEDGDGRKTPWVYTDAKGNTHKTAGQKPNPFMRRAIEKNKGKISKLLGEGSTSGT</sequence>